<reference evidence="2" key="1">
    <citation type="submission" date="2023-01" db="EMBL/GenBank/DDBJ databases">
        <title>Exophiala dermititidis isolated from Cystic Fibrosis Patient.</title>
        <authorList>
            <person name="Kurbessoian T."/>
            <person name="Crocker A."/>
            <person name="Murante D."/>
            <person name="Hogan D.A."/>
            <person name="Stajich J.E."/>
        </authorList>
    </citation>
    <scope>NUCLEOTIDE SEQUENCE</scope>
    <source>
        <strain evidence="2">Ex8</strain>
    </source>
</reference>
<evidence type="ECO:0000313" key="2">
    <source>
        <dbReference type="EMBL" id="KAJ8994512.1"/>
    </source>
</evidence>
<proteinExistence type="predicted"/>
<feature type="compositionally biased region" description="Basic and acidic residues" evidence="1">
    <location>
        <begin position="47"/>
        <end position="56"/>
    </location>
</feature>
<name>A0AAN6F2Y0_EXODE</name>
<dbReference type="Proteomes" id="UP001161757">
    <property type="component" value="Unassembled WGS sequence"/>
</dbReference>
<feature type="region of interest" description="Disordered" evidence="1">
    <location>
        <begin position="1"/>
        <end position="64"/>
    </location>
</feature>
<gene>
    <name evidence="2" type="ORF">HRR80_001225</name>
</gene>
<accession>A0AAN6F2Y0</accession>
<dbReference type="AlphaFoldDB" id="A0AAN6F2Y0"/>
<protein>
    <submittedName>
        <fullName evidence="2">Uncharacterized protein</fullName>
    </submittedName>
</protein>
<comment type="caution">
    <text evidence="2">The sequence shown here is derived from an EMBL/GenBank/DDBJ whole genome shotgun (WGS) entry which is preliminary data.</text>
</comment>
<sequence>MGTHDIVDRGRKPRREERRDPEAEEATWSNDKAAKDRDKNNVAGRDFAYEKTDPKHWNSTSKKK</sequence>
<organism evidence="2 3">
    <name type="scientific">Exophiala dermatitidis</name>
    <name type="common">Black yeast-like fungus</name>
    <name type="synonym">Wangiella dermatitidis</name>
    <dbReference type="NCBI Taxonomy" id="5970"/>
    <lineage>
        <taxon>Eukaryota</taxon>
        <taxon>Fungi</taxon>
        <taxon>Dikarya</taxon>
        <taxon>Ascomycota</taxon>
        <taxon>Pezizomycotina</taxon>
        <taxon>Eurotiomycetes</taxon>
        <taxon>Chaetothyriomycetidae</taxon>
        <taxon>Chaetothyriales</taxon>
        <taxon>Herpotrichiellaceae</taxon>
        <taxon>Exophiala</taxon>
    </lineage>
</organism>
<evidence type="ECO:0000313" key="3">
    <source>
        <dbReference type="Proteomes" id="UP001161757"/>
    </source>
</evidence>
<dbReference type="EMBL" id="JAJGCB010000002">
    <property type="protein sequence ID" value="KAJ8994512.1"/>
    <property type="molecule type" value="Genomic_DNA"/>
</dbReference>
<evidence type="ECO:0000256" key="1">
    <source>
        <dbReference type="SAM" id="MobiDB-lite"/>
    </source>
</evidence>
<feature type="compositionally biased region" description="Basic and acidic residues" evidence="1">
    <location>
        <begin position="1"/>
        <end position="21"/>
    </location>
</feature>